<dbReference type="InterPro" id="IPR010982">
    <property type="entry name" value="Lambda_DNA-bd_dom_sf"/>
</dbReference>
<keyword evidence="2" id="KW-1185">Reference proteome</keyword>
<dbReference type="Pfam" id="PF13560">
    <property type="entry name" value="HTH_31"/>
    <property type="match status" value="1"/>
</dbReference>
<evidence type="ECO:0000313" key="2">
    <source>
        <dbReference type="Proteomes" id="UP000244384"/>
    </source>
</evidence>
<protein>
    <submittedName>
        <fullName evidence="1">Transcriptional regulator</fullName>
    </submittedName>
</protein>
<reference evidence="2" key="1">
    <citation type="submission" date="2018-01" db="EMBL/GenBank/DDBJ databases">
        <authorList>
            <person name="Li J."/>
        </authorList>
    </citation>
    <scope>NUCLEOTIDE SEQUENCE [LARGE SCALE GENOMIC DNA]</scope>
    <source>
        <strain evidence="2">592</strain>
    </source>
</reference>
<dbReference type="RefSeq" id="WP_108580154.1">
    <property type="nucleotide sequence ID" value="NZ_CP026952.1"/>
</dbReference>
<gene>
    <name evidence="1" type="ORF">C3E78_16145</name>
</gene>
<dbReference type="EMBL" id="CP026952">
    <property type="protein sequence ID" value="AWB93618.1"/>
    <property type="molecule type" value="Genomic_DNA"/>
</dbReference>
<dbReference type="Pfam" id="PF17765">
    <property type="entry name" value="MLTR_LBD"/>
    <property type="match status" value="1"/>
</dbReference>
<dbReference type="SUPFAM" id="SSF47413">
    <property type="entry name" value="lambda repressor-like DNA-binding domains"/>
    <property type="match status" value="1"/>
</dbReference>
<dbReference type="CDD" id="cd00093">
    <property type="entry name" value="HTH_XRE"/>
    <property type="match status" value="1"/>
</dbReference>
<dbReference type="OrthoDB" id="3212310at2"/>
<dbReference type="PROSITE" id="PS50943">
    <property type="entry name" value="HTH_CROC1"/>
    <property type="match status" value="1"/>
</dbReference>
<dbReference type="Proteomes" id="UP000244384">
    <property type="component" value="Chromosome"/>
</dbReference>
<name>A0A2S0WQT3_9ACTN</name>
<dbReference type="GO" id="GO:0003677">
    <property type="term" value="F:DNA binding"/>
    <property type="evidence" value="ECO:0007669"/>
    <property type="project" value="InterPro"/>
</dbReference>
<dbReference type="PANTHER" id="PTHR35010:SF2">
    <property type="entry name" value="BLL4672 PROTEIN"/>
    <property type="match status" value="1"/>
</dbReference>
<evidence type="ECO:0000313" key="1">
    <source>
        <dbReference type="EMBL" id="AWB93618.1"/>
    </source>
</evidence>
<accession>A0A2S0WQT3</accession>
<proteinExistence type="predicted"/>
<dbReference type="Gene3D" id="1.10.260.40">
    <property type="entry name" value="lambda repressor-like DNA-binding domains"/>
    <property type="match status" value="1"/>
</dbReference>
<dbReference type="PANTHER" id="PTHR35010">
    <property type="entry name" value="BLL4672 PROTEIN-RELATED"/>
    <property type="match status" value="1"/>
</dbReference>
<dbReference type="SMART" id="SM00530">
    <property type="entry name" value="HTH_XRE"/>
    <property type="match status" value="1"/>
</dbReference>
<sequence>MERDALADFLVRRRDALQPADVGLTAGPRRRAPGLRREEVAQLTGMSVDYYARLEQGRSPQPSTQMLRALARTLRLSRDESDHLHRLAGHPAPERVGVSSHVRPVLLHVLDQLEDCVAFVCSDTDVVLAQNRLSLLLQGEHRGREGVEASSTYQWFTQPGAQDQILAEDRAMHSRVRVADLRATWSRRHQDPDITELVDALLAQSPEFAEIWARHEVGVKHLTTKRFNHPQVGVLQLDCETMATSEDGQRLVILGAAPGTEAHGKLRLLAVLGEQSVDA</sequence>
<dbReference type="InterPro" id="IPR041413">
    <property type="entry name" value="MLTR_LBD"/>
</dbReference>
<accession>A0A5F2EUI1</accession>
<dbReference type="AlphaFoldDB" id="A0A2S0WQT3"/>
<dbReference type="KEGG" id="aez:C3E78_16145"/>
<organism evidence="1 2">
    <name type="scientific">Aeromicrobium chenweiae</name>
    <dbReference type="NCBI Taxonomy" id="2079793"/>
    <lineage>
        <taxon>Bacteria</taxon>
        <taxon>Bacillati</taxon>
        <taxon>Actinomycetota</taxon>
        <taxon>Actinomycetes</taxon>
        <taxon>Propionibacteriales</taxon>
        <taxon>Nocardioidaceae</taxon>
        <taxon>Aeromicrobium</taxon>
    </lineage>
</organism>
<dbReference type="Gene3D" id="3.30.450.180">
    <property type="match status" value="1"/>
</dbReference>
<dbReference type="InterPro" id="IPR001387">
    <property type="entry name" value="Cro/C1-type_HTH"/>
</dbReference>